<reference evidence="2" key="1">
    <citation type="submission" date="2019-03" db="EMBL/GenBank/DDBJ databases">
        <title>Single cell metagenomics reveals metabolic interactions within the superorganism composed of flagellate Streblomastix strix and complex community of Bacteroidetes bacteria on its surface.</title>
        <authorList>
            <person name="Treitli S.C."/>
            <person name="Kolisko M."/>
            <person name="Husnik F."/>
            <person name="Keeling P."/>
            <person name="Hampl V."/>
        </authorList>
    </citation>
    <scope>NUCLEOTIDE SEQUENCE</scope>
    <source>
        <strain evidence="2">STM</strain>
    </source>
</reference>
<dbReference type="Pfam" id="PF13304">
    <property type="entry name" value="AAA_21"/>
    <property type="match status" value="1"/>
</dbReference>
<accession>A0A5J4SEZ8</accession>
<sequence length="117" mass="13299">MLNWVDISPNDYVLLPQQFSDGTIRFIALATLLLQPDTMMPRVIIVDEPELGLYPYAINQLVEMIKEAAKHTQIIVATQSPGLVDEFSANQITIIERDEENECTIVNQLNKKNWQNG</sequence>
<dbReference type="SUPFAM" id="SSF52540">
    <property type="entry name" value="P-loop containing nucleoside triphosphate hydrolases"/>
    <property type="match status" value="1"/>
</dbReference>
<evidence type="ECO:0000259" key="1">
    <source>
        <dbReference type="Pfam" id="PF13304"/>
    </source>
</evidence>
<proteinExistence type="predicted"/>
<dbReference type="EMBL" id="SNRY01000248">
    <property type="protein sequence ID" value="KAA6343851.1"/>
    <property type="molecule type" value="Genomic_DNA"/>
</dbReference>
<dbReference type="GO" id="GO:0006302">
    <property type="term" value="P:double-strand break repair"/>
    <property type="evidence" value="ECO:0007669"/>
    <property type="project" value="TreeGrafter"/>
</dbReference>
<dbReference type="PANTHER" id="PTHR32182">
    <property type="entry name" value="DNA REPLICATION AND REPAIR PROTEIN RECF"/>
    <property type="match status" value="1"/>
</dbReference>
<dbReference type="GO" id="GO:0016887">
    <property type="term" value="F:ATP hydrolysis activity"/>
    <property type="evidence" value="ECO:0007669"/>
    <property type="project" value="InterPro"/>
</dbReference>
<protein>
    <recommendedName>
        <fullName evidence="1">ATPase AAA-type core domain-containing protein</fullName>
    </recommendedName>
</protein>
<dbReference type="PANTHER" id="PTHR32182:SF22">
    <property type="entry name" value="ATP-DEPENDENT ENDONUCLEASE, OLD FAMILY-RELATED"/>
    <property type="match status" value="1"/>
</dbReference>
<dbReference type="GO" id="GO:0005524">
    <property type="term" value="F:ATP binding"/>
    <property type="evidence" value="ECO:0007669"/>
    <property type="project" value="InterPro"/>
</dbReference>
<dbReference type="Gene3D" id="3.40.50.300">
    <property type="entry name" value="P-loop containing nucleotide triphosphate hydrolases"/>
    <property type="match status" value="1"/>
</dbReference>
<organism evidence="2">
    <name type="scientific">termite gut metagenome</name>
    <dbReference type="NCBI Taxonomy" id="433724"/>
    <lineage>
        <taxon>unclassified sequences</taxon>
        <taxon>metagenomes</taxon>
        <taxon>organismal metagenomes</taxon>
    </lineage>
</organism>
<evidence type="ECO:0000313" key="2">
    <source>
        <dbReference type="EMBL" id="KAA6343851.1"/>
    </source>
</evidence>
<gene>
    <name evidence="2" type="ORF">EZS27_008482</name>
</gene>
<feature type="domain" description="ATPase AAA-type core" evidence="1">
    <location>
        <begin position="10"/>
        <end position="85"/>
    </location>
</feature>
<name>A0A5J4SEZ8_9ZZZZ</name>
<dbReference type="GO" id="GO:0000731">
    <property type="term" value="P:DNA synthesis involved in DNA repair"/>
    <property type="evidence" value="ECO:0007669"/>
    <property type="project" value="TreeGrafter"/>
</dbReference>
<dbReference type="InterPro" id="IPR027417">
    <property type="entry name" value="P-loop_NTPase"/>
</dbReference>
<comment type="caution">
    <text evidence="2">The sequence shown here is derived from an EMBL/GenBank/DDBJ whole genome shotgun (WGS) entry which is preliminary data.</text>
</comment>
<dbReference type="InterPro" id="IPR003959">
    <property type="entry name" value="ATPase_AAA_core"/>
</dbReference>
<dbReference type="AlphaFoldDB" id="A0A5J4SEZ8"/>